<dbReference type="PANTHER" id="PTHR21599">
    <property type="entry name" value="GLYCERATE KINASE"/>
    <property type="match status" value="1"/>
</dbReference>
<dbReference type="SUPFAM" id="SSF110738">
    <property type="entry name" value="Glycerate kinase I"/>
    <property type="match status" value="1"/>
</dbReference>
<dbReference type="Pfam" id="PF02595">
    <property type="entry name" value="Gly_kinase"/>
    <property type="match status" value="1"/>
</dbReference>
<dbReference type="InterPro" id="IPR018197">
    <property type="entry name" value="Glycerate_kinase_RE-like"/>
</dbReference>
<comment type="caution">
    <text evidence="1">The sequence shown here is derived from an EMBL/GenBank/DDBJ whole genome shotgun (WGS) entry which is preliminary data.</text>
</comment>
<dbReference type="PANTHER" id="PTHR21599:SF0">
    <property type="entry name" value="GLYCERATE KINASE"/>
    <property type="match status" value="1"/>
</dbReference>
<evidence type="ECO:0000313" key="1">
    <source>
        <dbReference type="EMBL" id="NRO34507.1"/>
    </source>
</evidence>
<dbReference type="EMBL" id="WCHB01000017">
    <property type="protein sequence ID" value="NRO34507.1"/>
    <property type="molecule type" value="Genomic_DNA"/>
</dbReference>
<proteinExistence type="predicted"/>
<sequence>MKFVLAPDSFKESMTAAEVCQAMEKGIRKAIPEAEIISVPMADGG</sequence>
<dbReference type="InterPro" id="IPR004381">
    <property type="entry name" value="Glycerate_kinase"/>
</dbReference>
<organism evidence="1 2">
    <name type="scientific">Lactobacillus helveticus</name>
    <name type="common">Lactobacillus suntoryeus</name>
    <dbReference type="NCBI Taxonomy" id="1587"/>
    <lineage>
        <taxon>Bacteria</taxon>
        <taxon>Bacillati</taxon>
        <taxon>Bacillota</taxon>
        <taxon>Bacilli</taxon>
        <taxon>Lactobacillales</taxon>
        <taxon>Lactobacillaceae</taxon>
        <taxon>Lactobacillus</taxon>
    </lineage>
</organism>
<dbReference type="InterPro" id="IPR036129">
    <property type="entry name" value="Glycerate_kinase_sf"/>
</dbReference>
<gene>
    <name evidence="1" type="ORF">IMAU30003_00745</name>
</gene>
<reference evidence="1" key="1">
    <citation type="submission" date="2019-09" db="EMBL/GenBank/DDBJ databases">
        <title>Comparative genomic analysis of Lactobacillus helveticus.</title>
        <authorList>
            <person name="Zhang H."/>
            <person name="Chen Y."/>
            <person name="Zhong Z."/>
        </authorList>
    </citation>
    <scope>NUCLEOTIDE SEQUENCE</scope>
    <source>
        <strain evidence="1">IMAU30003</strain>
    </source>
</reference>
<dbReference type="AlphaFoldDB" id="A0A9Q5BZ43"/>
<dbReference type="GO" id="GO:0031388">
    <property type="term" value="P:organic acid phosphorylation"/>
    <property type="evidence" value="ECO:0007669"/>
    <property type="project" value="InterPro"/>
</dbReference>
<dbReference type="GO" id="GO:0008887">
    <property type="term" value="F:glycerate kinase activity"/>
    <property type="evidence" value="ECO:0007669"/>
    <property type="project" value="InterPro"/>
</dbReference>
<protein>
    <submittedName>
        <fullName evidence="1">Glycerate 2-kinase</fullName>
    </submittedName>
</protein>
<name>A0A9Q5BZ43_LACHE</name>
<accession>A0A9Q5BZ43</accession>
<dbReference type="Proteomes" id="UP000651333">
    <property type="component" value="Unassembled WGS sequence"/>
</dbReference>
<evidence type="ECO:0000313" key="2">
    <source>
        <dbReference type="Proteomes" id="UP000651333"/>
    </source>
</evidence>
<dbReference type="Gene3D" id="3.40.50.10350">
    <property type="entry name" value="Glycerate kinase, domain 1"/>
    <property type="match status" value="1"/>
</dbReference>